<dbReference type="Pfam" id="PF02683">
    <property type="entry name" value="DsbD_TM"/>
    <property type="match status" value="1"/>
</dbReference>
<dbReference type="GO" id="GO:0045454">
    <property type="term" value="P:cell redox homeostasis"/>
    <property type="evidence" value="ECO:0007669"/>
    <property type="project" value="TreeGrafter"/>
</dbReference>
<proteinExistence type="predicted"/>
<dbReference type="SUPFAM" id="SSF52833">
    <property type="entry name" value="Thioredoxin-like"/>
    <property type="match status" value="1"/>
</dbReference>
<dbReference type="PANTHER" id="PTHR32234:SF0">
    <property type="entry name" value="THIOL:DISULFIDE INTERCHANGE PROTEIN DSBD"/>
    <property type="match status" value="1"/>
</dbReference>
<dbReference type="RefSeq" id="WP_132318551.1">
    <property type="nucleotide sequence ID" value="NZ_FWZT01000007.1"/>
</dbReference>
<keyword evidence="2" id="KW-1003">Cell membrane</keyword>
<comment type="subcellular location">
    <subcellularLocation>
        <location evidence="1">Cell membrane</location>
        <topology evidence="1">Multi-pass membrane protein</topology>
    </subcellularLocation>
</comment>
<evidence type="ECO:0000256" key="8">
    <source>
        <dbReference type="SAM" id="SignalP"/>
    </source>
</evidence>
<dbReference type="OrthoDB" id="5287452at2"/>
<feature type="chain" id="PRO_5011966597" evidence="8">
    <location>
        <begin position="25"/>
        <end position="597"/>
    </location>
</feature>
<dbReference type="PROSITE" id="PS51352">
    <property type="entry name" value="THIOREDOXIN_2"/>
    <property type="match status" value="1"/>
</dbReference>
<evidence type="ECO:0000256" key="4">
    <source>
        <dbReference type="ARBA" id="ARBA00022748"/>
    </source>
</evidence>
<dbReference type="GO" id="GO:0015035">
    <property type="term" value="F:protein-disulfide reductase activity"/>
    <property type="evidence" value="ECO:0007669"/>
    <property type="project" value="TreeGrafter"/>
</dbReference>
<evidence type="ECO:0000256" key="2">
    <source>
        <dbReference type="ARBA" id="ARBA00022475"/>
    </source>
</evidence>
<feature type="domain" description="Thioredoxin" evidence="9">
    <location>
        <begin position="459"/>
        <end position="596"/>
    </location>
</feature>
<sequence>MLRKSMLLLTTALFLMVPSSSAFSQFTGDLGDQTVDLDLKPTDVILWSGVDARINQAGVIELGLRLETRQNFTIYADKLKVEGPEGTKIINKSLPDTRRQVDPVNGGMVDVFFGGDFIFQFSSLEPYQAATFPVQVTFLGCTERICLFPYTLNLELPVFKDETEVIAAVKTNDQITEGSWTATEGSVEEEFAQKLEQGALPLWLLLIVVFLGGLATNLTPCVFPMIPITIRLLGRQGETAKSSSILYALGIVVTYTAIGSIVAATGGLFGSLLANPVVNAAFGILFIGLGLSMLGFVNFAKLQTIGNQLGSGKSSRLNTFLMGTGAGLVAAPCTGPILGALLIYSAKLNDPRLSLGLFTLYSIGFALPYVFLGMAASKVTKLQVSPKIQVGVKVAFAGIMFALALYYLKTPAYQLLQPVQGYWQHVAIGSFIAFGVLSFLVAGVLRQENNKGLITLPTAFLGIALFGVAQILTGGNVTAKLDWLKTETAGYEMAAEKNLPVLVDGWADWCVACREMDATIFQDQEVISELQKNWVLIKLDLTEINDENEALVEKYNMPGLPTLVLVPSNGDLSKSVRIAGAVSKERLLKELRQFSRN</sequence>
<evidence type="ECO:0000259" key="9">
    <source>
        <dbReference type="PROSITE" id="PS51352"/>
    </source>
</evidence>
<evidence type="ECO:0000313" key="10">
    <source>
        <dbReference type="EMBL" id="SMF20778.1"/>
    </source>
</evidence>
<dbReference type="Gene3D" id="3.40.30.10">
    <property type="entry name" value="Glutaredoxin"/>
    <property type="match status" value="1"/>
</dbReference>
<keyword evidence="11" id="KW-1185">Reference proteome</keyword>
<dbReference type="InterPro" id="IPR036929">
    <property type="entry name" value="DsbDN_sf"/>
</dbReference>
<dbReference type="GO" id="GO:0005886">
    <property type="term" value="C:plasma membrane"/>
    <property type="evidence" value="ECO:0007669"/>
    <property type="project" value="UniProtKB-SubCell"/>
</dbReference>
<dbReference type="Gene3D" id="2.60.40.1250">
    <property type="entry name" value="Thiol:disulfide interchange protein DsbD, N-terminal domain"/>
    <property type="match status" value="1"/>
</dbReference>
<feature type="transmembrane region" description="Helical" evidence="7">
    <location>
        <begin position="388"/>
        <end position="407"/>
    </location>
</feature>
<dbReference type="PANTHER" id="PTHR32234">
    <property type="entry name" value="THIOL:DISULFIDE INTERCHANGE PROTEIN DSBD"/>
    <property type="match status" value="1"/>
</dbReference>
<evidence type="ECO:0000256" key="3">
    <source>
        <dbReference type="ARBA" id="ARBA00022692"/>
    </source>
</evidence>
<name>A0A1Y6BTL5_9BACT</name>
<dbReference type="STRING" id="1513793.SAMN06296036_10760"/>
<keyword evidence="6 7" id="KW-0472">Membrane</keyword>
<organism evidence="10 11">
    <name type="scientific">Pseudobacteriovorax antillogorgiicola</name>
    <dbReference type="NCBI Taxonomy" id="1513793"/>
    <lineage>
        <taxon>Bacteria</taxon>
        <taxon>Pseudomonadati</taxon>
        <taxon>Bdellovibrionota</taxon>
        <taxon>Oligoflexia</taxon>
        <taxon>Oligoflexales</taxon>
        <taxon>Pseudobacteriovoracaceae</taxon>
        <taxon>Pseudobacteriovorax</taxon>
    </lineage>
</organism>
<feature type="transmembrane region" description="Helical" evidence="7">
    <location>
        <begin position="320"/>
        <end position="343"/>
    </location>
</feature>
<dbReference type="InterPro" id="IPR003834">
    <property type="entry name" value="Cyt_c_assmbl_TM_dom"/>
</dbReference>
<accession>A0A1Y6BTL5</accession>
<protein>
    <submittedName>
        <fullName evidence="10">Thiol:disulfide interchange protein DsbD</fullName>
    </submittedName>
</protein>
<dbReference type="Pfam" id="PF00085">
    <property type="entry name" value="Thioredoxin"/>
    <property type="match status" value="1"/>
</dbReference>
<feature type="transmembrane region" description="Helical" evidence="7">
    <location>
        <begin position="355"/>
        <end position="376"/>
    </location>
</feature>
<feature type="signal peptide" evidence="8">
    <location>
        <begin position="1"/>
        <end position="24"/>
    </location>
</feature>
<evidence type="ECO:0000256" key="1">
    <source>
        <dbReference type="ARBA" id="ARBA00004651"/>
    </source>
</evidence>
<dbReference type="Pfam" id="PF11412">
    <property type="entry name" value="DsbD_N"/>
    <property type="match status" value="1"/>
</dbReference>
<feature type="transmembrane region" description="Helical" evidence="7">
    <location>
        <begin position="202"/>
        <end position="233"/>
    </location>
</feature>
<keyword evidence="4" id="KW-0201">Cytochrome c-type biogenesis</keyword>
<keyword evidence="3 7" id="KW-0812">Transmembrane</keyword>
<evidence type="ECO:0000313" key="11">
    <source>
        <dbReference type="Proteomes" id="UP000192907"/>
    </source>
</evidence>
<feature type="transmembrane region" description="Helical" evidence="7">
    <location>
        <begin position="280"/>
        <end position="299"/>
    </location>
</feature>
<keyword evidence="5 7" id="KW-1133">Transmembrane helix</keyword>
<keyword evidence="8" id="KW-0732">Signal</keyword>
<evidence type="ECO:0000256" key="6">
    <source>
        <dbReference type="ARBA" id="ARBA00023136"/>
    </source>
</evidence>
<evidence type="ECO:0000256" key="7">
    <source>
        <dbReference type="SAM" id="Phobius"/>
    </source>
</evidence>
<feature type="transmembrane region" description="Helical" evidence="7">
    <location>
        <begin position="422"/>
        <end position="445"/>
    </location>
</feature>
<evidence type="ECO:0000256" key="5">
    <source>
        <dbReference type="ARBA" id="ARBA00022989"/>
    </source>
</evidence>
<feature type="transmembrane region" description="Helical" evidence="7">
    <location>
        <begin position="245"/>
        <end position="274"/>
    </location>
</feature>
<dbReference type="InterPro" id="IPR036249">
    <property type="entry name" value="Thioredoxin-like_sf"/>
</dbReference>
<reference evidence="11" key="1">
    <citation type="submission" date="2017-04" db="EMBL/GenBank/DDBJ databases">
        <authorList>
            <person name="Varghese N."/>
            <person name="Submissions S."/>
        </authorList>
    </citation>
    <scope>NUCLEOTIDE SEQUENCE [LARGE SCALE GENOMIC DNA]</scope>
    <source>
        <strain evidence="11">RKEM611</strain>
    </source>
</reference>
<dbReference type="InterPro" id="IPR013766">
    <property type="entry name" value="Thioredoxin_domain"/>
</dbReference>
<dbReference type="GO" id="GO:0017004">
    <property type="term" value="P:cytochrome complex assembly"/>
    <property type="evidence" value="ECO:0007669"/>
    <property type="project" value="UniProtKB-KW"/>
</dbReference>
<feature type="transmembrane region" description="Helical" evidence="7">
    <location>
        <begin position="452"/>
        <end position="472"/>
    </location>
</feature>
<gene>
    <name evidence="10" type="ORF">SAMN06296036_10760</name>
</gene>
<dbReference type="SUPFAM" id="SSF74863">
    <property type="entry name" value="Thiol:disulfide interchange protein DsbD, N-terminal domain (DsbD-alpha)"/>
    <property type="match status" value="1"/>
</dbReference>
<dbReference type="EMBL" id="FWZT01000007">
    <property type="protein sequence ID" value="SMF20778.1"/>
    <property type="molecule type" value="Genomic_DNA"/>
</dbReference>
<dbReference type="InterPro" id="IPR028250">
    <property type="entry name" value="DsbDN"/>
</dbReference>
<dbReference type="AlphaFoldDB" id="A0A1Y6BTL5"/>
<dbReference type="Proteomes" id="UP000192907">
    <property type="component" value="Unassembled WGS sequence"/>
</dbReference>